<dbReference type="InterPro" id="IPR009057">
    <property type="entry name" value="Homeodomain-like_sf"/>
</dbReference>
<comment type="caution">
    <text evidence="7">The sequence shown here is derived from an EMBL/GenBank/DDBJ whole genome shotgun (WGS) entry which is preliminary data.</text>
</comment>
<dbReference type="InterPro" id="IPR001647">
    <property type="entry name" value="HTH_TetR"/>
</dbReference>
<dbReference type="GO" id="GO:0000976">
    <property type="term" value="F:transcription cis-regulatory region binding"/>
    <property type="evidence" value="ECO:0007669"/>
    <property type="project" value="TreeGrafter"/>
</dbReference>
<dbReference type="PROSITE" id="PS50977">
    <property type="entry name" value="HTH_TETR_2"/>
    <property type="match status" value="1"/>
</dbReference>
<dbReference type="Pfam" id="PF00440">
    <property type="entry name" value="TetR_N"/>
    <property type="match status" value="1"/>
</dbReference>
<keyword evidence="4" id="KW-0804">Transcription</keyword>
<proteinExistence type="predicted"/>
<keyword evidence="3 5" id="KW-0238">DNA-binding</keyword>
<keyword evidence="1" id="KW-0678">Repressor</keyword>
<evidence type="ECO:0000259" key="6">
    <source>
        <dbReference type="PROSITE" id="PS50977"/>
    </source>
</evidence>
<evidence type="ECO:0000256" key="4">
    <source>
        <dbReference type="ARBA" id="ARBA00023163"/>
    </source>
</evidence>
<dbReference type="OrthoDB" id="9816296at2"/>
<gene>
    <name evidence="7" type="ORF">ADL28_42840</name>
</gene>
<dbReference type="Proteomes" id="UP000053413">
    <property type="component" value="Unassembled WGS sequence"/>
</dbReference>
<evidence type="ECO:0000256" key="3">
    <source>
        <dbReference type="ARBA" id="ARBA00023125"/>
    </source>
</evidence>
<evidence type="ECO:0000256" key="1">
    <source>
        <dbReference type="ARBA" id="ARBA00022491"/>
    </source>
</evidence>
<evidence type="ECO:0000256" key="2">
    <source>
        <dbReference type="ARBA" id="ARBA00023015"/>
    </source>
</evidence>
<reference evidence="8" key="1">
    <citation type="submission" date="2015-10" db="EMBL/GenBank/DDBJ databases">
        <authorList>
            <person name="Ju K.-S."/>
            <person name="Doroghazi J.R."/>
            <person name="Metcalf W.W."/>
        </authorList>
    </citation>
    <scope>NUCLEOTIDE SEQUENCE [LARGE SCALE GENOMIC DNA]</scope>
    <source>
        <strain evidence="8">NRRL F-8817</strain>
    </source>
</reference>
<dbReference type="RefSeq" id="WP_059149219.1">
    <property type="nucleotide sequence ID" value="NZ_LLZJ01000426.1"/>
</dbReference>
<accession>A0A0X3VFE3</accession>
<dbReference type="PANTHER" id="PTHR30055">
    <property type="entry name" value="HTH-TYPE TRANSCRIPTIONAL REGULATOR RUTR"/>
    <property type="match status" value="1"/>
</dbReference>
<evidence type="ECO:0000256" key="5">
    <source>
        <dbReference type="PROSITE-ProRule" id="PRU00335"/>
    </source>
</evidence>
<dbReference type="AlphaFoldDB" id="A0A0X3VFE3"/>
<dbReference type="Gene3D" id="1.10.357.10">
    <property type="entry name" value="Tetracycline Repressor, domain 2"/>
    <property type="match status" value="1"/>
</dbReference>
<organism evidence="7 8">
    <name type="scientific">Streptomyces violaceusniger</name>
    <dbReference type="NCBI Taxonomy" id="68280"/>
    <lineage>
        <taxon>Bacteria</taxon>
        <taxon>Bacillati</taxon>
        <taxon>Actinomycetota</taxon>
        <taxon>Actinomycetes</taxon>
        <taxon>Kitasatosporales</taxon>
        <taxon>Streptomycetaceae</taxon>
        <taxon>Streptomyces</taxon>
        <taxon>Streptomyces violaceusniger group</taxon>
    </lineage>
</organism>
<sequence length="204" mass="22120">MPKRVDHAQRRGHIIDALVRVAAAEGLHAVTMRGVAAEAGMSLNLVQYYFDSKPQLMHAALERLEQQSHERWSARLARLPHPVTAHAFIEAFCAEALPTDGPSRAFHLVWTSYAVLAMTDPELAAQPFVEGPNRLERQLTDVLRQAQAAGELAADVDASVEAARLLAMSHGLGTSVLVGQRTAEAAKAVMRHHLSGLFGLPAEV</sequence>
<dbReference type="SUPFAM" id="SSF48498">
    <property type="entry name" value="Tetracyclin repressor-like, C-terminal domain"/>
    <property type="match status" value="1"/>
</dbReference>
<dbReference type="Pfam" id="PF13977">
    <property type="entry name" value="TetR_C_6"/>
    <property type="match status" value="1"/>
</dbReference>
<evidence type="ECO:0000313" key="8">
    <source>
        <dbReference type="Proteomes" id="UP000053413"/>
    </source>
</evidence>
<dbReference type="GO" id="GO:0003700">
    <property type="term" value="F:DNA-binding transcription factor activity"/>
    <property type="evidence" value="ECO:0007669"/>
    <property type="project" value="TreeGrafter"/>
</dbReference>
<dbReference type="InterPro" id="IPR039538">
    <property type="entry name" value="BetI_C"/>
</dbReference>
<dbReference type="InterPro" id="IPR036271">
    <property type="entry name" value="Tet_transcr_reg_TetR-rel_C_sf"/>
</dbReference>
<dbReference type="PANTHER" id="PTHR30055:SF223">
    <property type="entry name" value="HTH-TYPE TRANSCRIPTIONAL REGULATOR UIDR"/>
    <property type="match status" value="1"/>
</dbReference>
<dbReference type="EMBL" id="LLZJ01000426">
    <property type="protein sequence ID" value="KUL43408.1"/>
    <property type="molecule type" value="Genomic_DNA"/>
</dbReference>
<feature type="domain" description="HTH tetR-type" evidence="6">
    <location>
        <begin position="8"/>
        <end position="68"/>
    </location>
</feature>
<feature type="DNA-binding region" description="H-T-H motif" evidence="5">
    <location>
        <begin position="31"/>
        <end position="50"/>
    </location>
</feature>
<protein>
    <submittedName>
        <fullName evidence="7">TetR family transcriptional regulator</fullName>
    </submittedName>
</protein>
<evidence type="ECO:0000313" key="7">
    <source>
        <dbReference type="EMBL" id="KUL43408.1"/>
    </source>
</evidence>
<dbReference type="InterPro" id="IPR050109">
    <property type="entry name" value="HTH-type_TetR-like_transc_reg"/>
</dbReference>
<name>A0A0X3VFE3_STRVO</name>
<dbReference type="SUPFAM" id="SSF46689">
    <property type="entry name" value="Homeodomain-like"/>
    <property type="match status" value="1"/>
</dbReference>
<keyword evidence="2" id="KW-0805">Transcription regulation</keyword>